<dbReference type="Proteomes" id="UP001058650">
    <property type="component" value="Chromosome"/>
</dbReference>
<dbReference type="EMBL" id="CP103866">
    <property type="protein sequence ID" value="UWE04099.1"/>
    <property type="molecule type" value="Genomic_DNA"/>
</dbReference>
<dbReference type="RefSeq" id="WP_022737752.1">
    <property type="nucleotide sequence ID" value="NZ_CP103866.1"/>
</dbReference>
<protein>
    <submittedName>
        <fullName evidence="2">Uncharacterized protein</fullName>
    </submittedName>
</protein>
<keyword evidence="1" id="KW-0472">Membrane</keyword>
<reference evidence="2" key="1">
    <citation type="submission" date="2022-08" db="EMBL/GenBank/DDBJ databases">
        <title>The complete genome sequence of the thermophilic bacterium Laceyella sacchari FBKL4.010 reveals the basis for tetramethylpyrazine biosynthesis in Moutai-flavor Daqu.</title>
        <authorList>
            <person name="Li D."/>
            <person name="Huang W."/>
            <person name="Wang C."/>
            <person name="Qiu S."/>
        </authorList>
    </citation>
    <scope>NUCLEOTIDE SEQUENCE</scope>
    <source>
        <strain evidence="2">FBKL4.014</strain>
    </source>
</reference>
<accession>A0ABY5U4M6</accession>
<keyword evidence="1" id="KW-0812">Transmembrane</keyword>
<sequence length="110" mass="13218">MEGWSVQRKWMVYYVILIAVFLAGRWGMLMWLGFSMEQATQWQRTLYVGWVHVFILGFLVPPFVWLARKILALVKERVQSPALRIFTQFYSMVFLLMLFVTIYYSFLLSF</sequence>
<evidence type="ECO:0000313" key="3">
    <source>
        <dbReference type="Proteomes" id="UP001058650"/>
    </source>
</evidence>
<name>A0ABY5U4M6_LACSH</name>
<evidence type="ECO:0000256" key="1">
    <source>
        <dbReference type="SAM" id="Phobius"/>
    </source>
</evidence>
<gene>
    <name evidence="2" type="ORF">NYR52_02730</name>
</gene>
<feature type="transmembrane region" description="Helical" evidence="1">
    <location>
        <begin position="46"/>
        <end position="67"/>
    </location>
</feature>
<keyword evidence="3" id="KW-1185">Reference proteome</keyword>
<organism evidence="2 3">
    <name type="scientific">Laceyella sacchari</name>
    <name type="common">Thermoactinomyces thalpophilus</name>
    <dbReference type="NCBI Taxonomy" id="37482"/>
    <lineage>
        <taxon>Bacteria</taxon>
        <taxon>Bacillati</taxon>
        <taxon>Bacillota</taxon>
        <taxon>Bacilli</taxon>
        <taxon>Bacillales</taxon>
        <taxon>Thermoactinomycetaceae</taxon>
        <taxon>Laceyella</taxon>
    </lineage>
</organism>
<feature type="transmembrane region" description="Helical" evidence="1">
    <location>
        <begin position="12"/>
        <end position="34"/>
    </location>
</feature>
<evidence type="ECO:0000313" key="2">
    <source>
        <dbReference type="EMBL" id="UWE04099.1"/>
    </source>
</evidence>
<proteinExistence type="predicted"/>
<keyword evidence="1" id="KW-1133">Transmembrane helix</keyword>
<feature type="transmembrane region" description="Helical" evidence="1">
    <location>
        <begin position="88"/>
        <end position="106"/>
    </location>
</feature>